<feature type="region of interest" description="Disordered" evidence="1">
    <location>
        <begin position="555"/>
        <end position="574"/>
    </location>
</feature>
<feature type="region of interest" description="Disordered" evidence="1">
    <location>
        <begin position="641"/>
        <end position="673"/>
    </location>
</feature>
<feature type="region of interest" description="Disordered" evidence="1">
    <location>
        <begin position="459"/>
        <end position="490"/>
    </location>
</feature>
<feature type="compositionally biased region" description="Basic and acidic residues" evidence="1">
    <location>
        <begin position="353"/>
        <end position="386"/>
    </location>
</feature>
<feature type="compositionally biased region" description="Basic residues" evidence="1">
    <location>
        <begin position="555"/>
        <end position="565"/>
    </location>
</feature>
<feature type="compositionally biased region" description="Polar residues" evidence="1">
    <location>
        <begin position="967"/>
        <end position="986"/>
    </location>
</feature>
<feature type="compositionally biased region" description="Basic and acidic residues" evidence="1">
    <location>
        <begin position="730"/>
        <end position="758"/>
    </location>
</feature>
<feature type="compositionally biased region" description="Low complexity" evidence="1">
    <location>
        <begin position="842"/>
        <end position="853"/>
    </location>
</feature>
<feature type="compositionally biased region" description="Basic and acidic residues" evidence="1">
    <location>
        <begin position="265"/>
        <end position="282"/>
    </location>
</feature>
<feature type="compositionally biased region" description="Polar residues" evidence="1">
    <location>
        <begin position="824"/>
        <end position="838"/>
    </location>
</feature>
<feature type="region of interest" description="Disordered" evidence="1">
    <location>
        <begin position="257"/>
        <end position="282"/>
    </location>
</feature>
<feature type="region of interest" description="Disordered" evidence="1">
    <location>
        <begin position="886"/>
        <end position="924"/>
    </location>
</feature>
<protein>
    <submittedName>
        <fullName evidence="2">Uncharacterized protein</fullName>
    </submittedName>
</protein>
<accession>A0ABR4PNM3</accession>
<keyword evidence="3" id="KW-1185">Reference proteome</keyword>
<feature type="region of interest" description="Disordered" evidence="1">
    <location>
        <begin position="353"/>
        <end position="422"/>
    </location>
</feature>
<evidence type="ECO:0000256" key="1">
    <source>
        <dbReference type="SAM" id="MobiDB-lite"/>
    </source>
</evidence>
<dbReference type="Proteomes" id="UP001629113">
    <property type="component" value="Unassembled WGS sequence"/>
</dbReference>
<evidence type="ECO:0000313" key="2">
    <source>
        <dbReference type="EMBL" id="KAL3424949.1"/>
    </source>
</evidence>
<feature type="compositionally biased region" description="Basic residues" evidence="1">
    <location>
        <begin position="648"/>
        <end position="673"/>
    </location>
</feature>
<proteinExistence type="predicted"/>
<name>A0ABR4PNM3_9HELO</name>
<feature type="compositionally biased region" description="Acidic residues" evidence="1">
    <location>
        <begin position="899"/>
        <end position="915"/>
    </location>
</feature>
<gene>
    <name evidence="2" type="ORF">PVAG01_04230</name>
</gene>
<organism evidence="2 3">
    <name type="scientific">Phlyctema vagabunda</name>
    <dbReference type="NCBI Taxonomy" id="108571"/>
    <lineage>
        <taxon>Eukaryota</taxon>
        <taxon>Fungi</taxon>
        <taxon>Dikarya</taxon>
        <taxon>Ascomycota</taxon>
        <taxon>Pezizomycotina</taxon>
        <taxon>Leotiomycetes</taxon>
        <taxon>Helotiales</taxon>
        <taxon>Dermateaceae</taxon>
        <taxon>Phlyctema</taxon>
    </lineage>
</organism>
<dbReference type="EMBL" id="JBFCZG010000003">
    <property type="protein sequence ID" value="KAL3424949.1"/>
    <property type="molecule type" value="Genomic_DNA"/>
</dbReference>
<reference evidence="2 3" key="1">
    <citation type="submission" date="2024-06" db="EMBL/GenBank/DDBJ databases">
        <title>Complete genome of Phlyctema vagabunda strain 19-DSS-EL-015.</title>
        <authorList>
            <person name="Fiorenzani C."/>
        </authorList>
    </citation>
    <scope>NUCLEOTIDE SEQUENCE [LARGE SCALE GENOMIC DNA]</scope>
    <source>
        <strain evidence="2 3">19-DSS-EL-015</strain>
    </source>
</reference>
<feature type="region of interest" description="Disordered" evidence="1">
    <location>
        <begin position="954"/>
        <end position="986"/>
    </location>
</feature>
<feature type="compositionally biased region" description="Basic residues" evidence="1">
    <location>
        <begin position="480"/>
        <end position="490"/>
    </location>
</feature>
<feature type="region of interest" description="Disordered" evidence="1">
    <location>
        <begin position="791"/>
        <end position="858"/>
    </location>
</feature>
<evidence type="ECO:0000313" key="3">
    <source>
        <dbReference type="Proteomes" id="UP001629113"/>
    </source>
</evidence>
<feature type="compositionally biased region" description="Basic and acidic residues" evidence="1">
    <location>
        <begin position="791"/>
        <end position="804"/>
    </location>
</feature>
<feature type="compositionally biased region" description="Basic and acidic residues" evidence="1">
    <location>
        <begin position="394"/>
        <end position="413"/>
    </location>
</feature>
<feature type="region of interest" description="Disordered" evidence="1">
    <location>
        <begin position="718"/>
        <end position="758"/>
    </location>
</feature>
<sequence>MQPNHSSGSRGIETIALSPSWPAEDLYAQSSLDFAPFGMNQVKAAPAFQQNMHNSSLGGGPRQFLTSRHLGYPLQNSVMHHVSHPQYTSTMQSMSPLFVRQLEDSALTAENGALVKAEHRFTGSQARLGTRGKAFSTSHVHLSSQKLDKVSHSQVRSQANFDGGKTGTVALDPHPDLEELSEDDDLTLEQLFRKKVLRNSNRQLPTRQIKSNKSEATEVENWLKLSSGAIGGLSTSVQKIKSVPMKERTALIKKSTISRRKPARKPNEALRDPKQKEYERQGRAAQRILVLESGVPVNSLFEERQNSTVEKKDGIEIALLKELNMLKEREREENHFREEMKLAAEAEEASRKAKELAELEKEEQRKRKRELTDMLDEKRKDKHRLDATNIISKQRQEAEAKRAQRESERKKEYTAQSDPLELKRLHQKQNLARLQAASLQASKGLNVGQEIQTIDLVSSDSSVNSRYDSDNDSDGLHSNHGPRKKQKRHCGSTGLIIREHQPSSALSIMRPSDFPPCQATLLAVRNSTEGSMRLIEKSLEDKSIENVYAERRARHGVRTGRKKPKRTEAKRSHNAQSVISNFTPESALGQFREIKAGHRAAQQAEAKRHRALLRGKSGHQDSPHNQEDCVPDNPMLNIAEESQDDRIHGKRQKKPRAKAIPKKRPASKAPRKNKAIVETVPELPKKYVRPVKKYYSIVEFFPKIDREKITIEAKKRAAQKKAAASRAKREKRDEEEKTKRREKSWAKARRDEEKRYRLEAQVAELEITEEGVQEHLDKFMKPRLENYRKRVEKEKARAAEEEARASQAELSAQDTDIYFRPLSEQISATTHQQTSSAPTCEPSPSSYSSNTNTQDSMDEDQRIAHQSLNDSLQALKAKHAAENAEFAQAASRKEIGPIDYDESEESEEDPYDDYDDVNHPVQPPVQSVDTVKQIESHISQESGAKTYADNELNPEDFESQLPEPVYHNSSDSTRSTGTSQDSSQTIVANQAIRVPAGDATSTSVKVYQVCQSSVIDDEQIPENIIHTFFDRQEATDLAADMINELRLRPVKPLSVTERFPDGLIQCSIELDDTRVTTIEVKGCFVPQSSIKKFDVAQLRPLHPRPSLYWVFEAKKRAMRLLDEETGTELISIESDIKIIASYSDRQLANKKCYDHLVQVLRPTSANMDENLAHNADVVPQLRAAHLEHDARGALLEMDLDTDVIPWINDFSHIRAWVEEHPIHGPIN</sequence>
<comment type="caution">
    <text evidence="2">The sequence shown here is derived from an EMBL/GenBank/DDBJ whole genome shotgun (WGS) entry which is preliminary data.</text>
</comment>